<organism evidence="2 3">
    <name type="scientific">Ralstonia solanacearum (strain Po82)</name>
    <dbReference type="NCBI Taxonomy" id="1031711"/>
    <lineage>
        <taxon>Bacteria</taxon>
        <taxon>Pseudomonadati</taxon>
        <taxon>Pseudomonadota</taxon>
        <taxon>Betaproteobacteria</taxon>
        <taxon>Burkholderiales</taxon>
        <taxon>Burkholderiaceae</taxon>
        <taxon>Ralstonia</taxon>
        <taxon>Ralstonia solanacearum species complex</taxon>
    </lineage>
</organism>
<accession>F6G922</accession>
<protein>
    <submittedName>
        <fullName evidence="2">Uncharacterized protein</fullName>
    </submittedName>
</protein>
<dbReference type="HOGENOM" id="CLU_3221118_0_0_4"/>
<evidence type="ECO:0000313" key="2">
    <source>
        <dbReference type="EMBL" id="AEG71538.1"/>
    </source>
</evidence>
<gene>
    <name evidence="2" type="ordered locus">RSPO_m00900</name>
</gene>
<keyword evidence="1" id="KW-0472">Membrane</keyword>
<name>F6G922_RALS8</name>
<dbReference type="EMBL" id="CP002820">
    <property type="protein sequence ID" value="AEG71538.1"/>
    <property type="molecule type" value="Genomic_DNA"/>
</dbReference>
<sequence>MSFWVTTHLQTVCHAAIFPRCVMYFFDYVFLAVSTILFWEINAF</sequence>
<geneLocation type="plasmid" evidence="3"/>
<evidence type="ECO:0000313" key="3">
    <source>
        <dbReference type="Proteomes" id="UP000007953"/>
    </source>
</evidence>
<keyword evidence="1" id="KW-1133">Transmembrane helix</keyword>
<reference evidence="2 3" key="1">
    <citation type="journal article" date="2011" name="J. Bacteriol.">
        <title>Complete genome sequence of the plant pathogen Ralstonia solanacearum strain Po82.</title>
        <authorList>
            <person name="Xu J."/>
            <person name="Zheng H.J."/>
            <person name="Liu L."/>
            <person name="Pan Z.C."/>
            <person name="Prior P."/>
            <person name="Tang B."/>
            <person name="Xu J.S."/>
            <person name="Zhang H."/>
            <person name="Tian Q."/>
            <person name="Zhang L.Q."/>
            <person name="Feng J."/>
        </authorList>
    </citation>
    <scope>NUCLEOTIDE SEQUENCE [LARGE SCALE GENOMIC DNA]</scope>
    <source>
        <strain evidence="3">Po82</strain>
    </source>
</reference>
<proteinExistence type="predicted"/>
<evidence type="ECO:0000256" key="1">
    <source>
        <dbReference type="SAM" id="Phobius"/>
    </source>
</evidence>
<dbReference type="AlphaFoldDB" id="F6G922"/>
<feature type="transmembrane region" description="Helical" evidence="1">
    <location>
        <begin position="21"/>
        <end position="39"/>
    </location>
</feature>
<dbReference type="Proteomes" id="UP000007953">
    <property type="component" value="Plasmid megaplasmid"/>
</dbReference>
<dbReference type="KEGG" id="rsn:RSPO_m00900"/>
<keyword evidence="1" id="KW-0812">Transmembrane</keyword>
<keyword evidence="2" id="KW-0614">Plasmid</keyword>